<feature type="region of interest" description="Disordered" evidence="5">
    <location>
        <begin position="397"/>
        <end position="482"/>
    </location>
</feature>
<feature type="compositionally biased region" description="Polar residues" evidence="5">
    <location>
        <begin position="397"/>
        <end position="406"/>
    </location>
</feature>
<reference evidence="8 9" key="1">
    <citation type="submission" date="2021-01" db="EMBL/GenBank/DDBJ databases">
        <title>Actinoplanes sp. nov. LDG1-01 isolated from lichen.</title>
        <authorList>
            <person name="Saeng-In P."/>
            <person name="Phongsopitanun W."/>
            <person name="Kanchanasin P."/>
            <person name="Yuki M."/>
            <person name="Kudo T."/>
            <person name="Ohkuma M."/>
            <person name="Tanasupawat S."/>
        </authorList>
    </citation>
    <scope>NUCLEOTIDE SEQUENCE [LARGE SCALE GENOMIC DNA]</scope>
    <source>
        <strain evidence="8 9">LDG1-01</strain>
    </source>
</reference>
<evidence type="ECO:0000256" key="2">
    <source>
        <dbReference type="ARBA" id="ARBA00022578"/>
    </source>
</evidence>
<gene>
    <name evidence="8" type="ORF">JKJ07_26795</name>
</gene>
<evidence type="ECO:0000313" key="8">
    <source>
        <dbReference type="EMBL" id="MBL7257917.1"/>
    </source>
</evidence>
<feature type="domain" description="Probable transposase IS891/IS1136/IS1341" evidence="6">
    <location>
        <begin position="190"/>
        <end position="309"/>
    </location>
</feature>
<accession>A0ABS1VTV7</accession>
<dbReference type="Pfam" id="PF01385">
    <property type="entry name" value="OrfB_IS605"/>
    <property type="match status" value="1"/>
</dbReference>
<sequence>MPGRRNVATGPVVHRTARIGLRLTRAQRQRCFGLLRAGGDVWACVLEINAWHRRRGDKPVAGFPELCGLLSASGPGTFGELDSAGARSVLRRYSDAWFSAAARRRAGHHEVRYPRRRRALMPIRWYHGTFTVCRRQVRLPAARGCPPVLVRLDRTVPYPPGTVRSVTLLFDAGRLWLDVTAELPVATYPPGTGPDPGRVAGVDLGIIHPYAAANPADGTGLLISGRAIRAEHRLHLADTKARRRATARRAPSPGQRGSRRWRKMRRRARLVEARHHRRTRQALHEATTTLISWAVEQRIGTLTVGDPRGVLDKPAGRRHNLRLRQWQLGRTLHILQDKAALAGIRVHLVDERGTSSTCPACHQKISKPRGRTMTCPHCRFAGHRDLAAAFTIATRTQGGATTTPANPCSGVVTHRRAGRHLPGAGPARRDPRRRPPRPAALGSLGRRRPAPPLPVGSRSLTPVNEDPQHHRTQPGQRSWTPH</sequence>
<evidence type="ECO:0000256" key="5">
    <source>
        <dbReference type="SAM" id="MobiDB-lite"/>
    </source>
</evidence>
<dbReference type="Proteomes" id="UP000598996">
    <property type="component" value="Unassembled WGS sequence"/>
</dbReference>
<protein>
    <submittedName>
        <fullName evidence="8">Transposase</fullName>
    </submittedName>
</protein>
<dbReference type="EMBL" id="JAENHO010000007">
    <property type="protein sequence ID" value="MBL7257917.1"/>
    <property type="molecule type" value="Genomic_DNA"/>
</dbReference>
<evidence type="ECO:0000313" key="9">
    <source>
        <dbReference type="Proteomes" id="UP000598996"/>
    </source>
</evidence>
<evidence type="ECO:0000256" key="4">
    <source>
        <dbReference type="ARBA" id="ARBA00023172"/>
    </source>
</evidence>
<evidence type="ECO:0000259" key="6">
    <source>
        <dbReference type="Pfam" id="PF01385"/>
    </source>
</evidence>
<dbReference type="InterPro" id="IPR010095">
    <property type="entry name" value="Cas12f1-like_TNB"/>
</dbReference>
<feature type="region of interest" description="Disordered" evidence="5">
    <location>
        <begin position="239"/>
        <end position="265"/>
    </location>
</feature>
<comment type="caution">
    <text evidence="8">The sequence shown here is derived from an EMBL/GenBank/DDBJ whole genome shotgun (WGS) entry which is preliminary data.</text>
</comment>
<dbReference type="InterPro" id="IPR001959">
    <property type="entry name" value="Transposase"/>
</dbReference>
<organism evidence="8 9">
    <name type="scientific">Paractinoplanes lichenicola</name>
    <dbReference type="NCBI Taxonomy" id="2802976"/>
    <lineage>
        <taxon>Bacteria</taxon>
        <taxon>Bacillati</taxon>
        <taxon>Actinomycetota</taxon>
        <taxon>Actinomycetes</taxon>
        <taxon>Micromonosporales</taxon>
        <taxon>Micromonosporaceae</taxon>
        <taxon>Paractinoplanes</taxon>
    </lineage>
</organism>
<keyword evidence="9" id="KW-1185">Reference proteome</keyword>
<evidence type="ECO:0000256" key="3">
    <source>
        <dbReference type="ARBA" id="ARBA00023125"/>
    </source>
</evidence>
<keyword evidence="3" id="KW-0238">DNA-binding</keyword>
<name>A0ABS1VTV7_9ACTN</name>
<feature type="domain" description="Cas12f1-like TNB" evidence="7">
    <location>
        <begin position="331"/>
        <end position="392"/>
    </location>
</feature>
<evidence type="ECO:0000256" key="1">
    <source>
        <dbReference type="ARBA" id="ARBA00008761"/>
    </source>
</evidence>
<feature type="compositionally biased region" description="Polar residues" evidence="5">
    <location>
        <begin position="473"/>
        <end position="482"/>
    </location>
</feature>
<keyword evidence="4" id="KW-0233">DNA recombination</keyword>
<comment type="similarity">
    <text evidence="1">In the C-terminal section; belongs to the transposase 35 family.</text>
</comment>
<dbReference type="Pfam" id="PF07282">
    <property type="entry name" value="Cas12f1-like_TNB"/>
    <property type="match status" value="1"/>
</dbReference>
<proteinExistence type="inferred from homology"/>
<dbReference type="NCBIfam" id="NF040570">
    <property type="entry name" value="guided_TnpB"/>
    <property type="match status" value="1"/>
</dbReference>
<keyword evidence="2" id="KW-0815">Transposition</keyword>
<dbReference type="RefSeq" id="WP_202994522.1">
    <property type="nucleotide sequence ID" value="NZ_JAENHO010000007.1"/>
</dbReference>
<evidence type="ECO:0000259" key="7">
    <source>
        <dbReference type="Pfam" id="PF07282"/>
    </source>
</evidence>